<dbReference type="InterPro" id="IPR005122">
    <property type="entry name" value="Uracil-DNA_glycosylase-like"/>
</dbReference>
<keyword evidence="9" id="KW-0963">Cytoplasm</keyword>
<comment type="function">
    <text evidence="2 9 11">Excises uracil residues from the DNA which can arise as a result of misincorporation of dUMP residues by DNA polymerase or due to deamination of cytosine.</text>
</comment>
<name>A0A451DD85_9GAMM</name>
<evidence type="ECO:0000256" key="2">
    <source>
        <dbReference type="ARBA" id="ARBA00002631"/>
    </source>
</evidence>
<sequence>MAYALSWQDTLSGEKKKNYFKKLMNKVYLERKSGKIIYPSADVIFHAFRLTDLWNVKVVILGQDPYHKPNQAHGLAFSVLPGVAIPPSLKNIYKELISDIPDFRPPQHGFLENWARQGVFLLNTILTVEAGKPRSHEKFGWAIFTNKVIFIVNKYCENVVFLLWGVEAQKRINLINHRNHCVLSSAHPSPLSAYRGFFGCSHFSQANKFLMSIGRNPINWTP</sequence>
<evidence type="ECO:0000313" key="13">
    <source>
        <dbReference type="EMBL" id="VFP84399.1"/>
    </source>
</evidence>
<dbReference type="InterPro" id="IPR036895">
    <property type="entry name" value="Uracil-DNA_glycosylase-like_sf"/>
</dbReference>
<evidence type="ECO:0000313" key="14">
    <source>
        <dbReference type="Proteomes" id="UP000294418"/>
    </source>
</evidence>
<dbReference type="InterPro" id="IPR002043">
    <property type="entry name" value="UDG_fam1"/>
</dbReference>
<dbReference type="GO" id="GO:0005737">
    <property type="term" value="C:cytoplasm"/>
    <property type="evidence" value="ECO:0007669"/>
    <property type="project" value="UniProtKB-SubCell"/>
</dbReference>
<dbReference type="NCBIfam" id="TIGR00628">
    <property type="entry name" value="ung"/>
    <property type="match status" value="1"/>
</dbReference>
<evidence type="ECO:0000256" key="6">
    <source>
        <dbReference type="ARBA" id="ARBA00022763"/>
    </source>
</evidence>
<evidence type="ECO:0000256" key="11">
    <source>
        <dbReference type="RuleBase" id="RU003780"/>
    </source>
</evidence>
<comment type="subcellular location">
    <subcellularLocation>
        <location evidence="9">Cytoplasm</location>
    </subcellularLocation>
</comment>
<keyword evidence="8 9" id="KW-0234">DNA repair</keyword>
<evidence type="ECO:0000256" key="1">
    <source>
        <dbReference type="ARBA" id="ARBA00001400"/>
    </source>
</evidence>
<dbReference type="SUPFAM" id="SSF52141">
    <property type="entry name" value="Uracil-DNA glycosylase-like"/>
    <property type="match status" value="1"/>
</dbReference>
<dbReference type="NCBIfam" id="NF003589">
    <property type="entry name" value="PRK05254.1-2"/>
    <property type="match status" value="1"/>
</dbReference>
<evidence type="ECO:0000259" key="12">
    <source>
        <dbReference type="SMART" id="SM00986"/>
    </source>
</evidence>
<dbReference type="GO" id="GO:0004844">
    <property type="term" value="F:uracil DNA N-glycosylase activity"/>
    <property type="evidence" value="ECO:0007669"/>
    <property type="project" value="UniProtKB-UniRule"/>
</dbReference>
<comment type="catalytic activity">
    <reaction evidence="1 9 11">
        <text>Hydrolyzes single-stranded DNA or mismatched double-stranded DNA and polynucleotides, releasing free uracil.</text>
        <dbReference type="EC" id="3.2.2.27"/>
    </reaction>
</comment>
<evidence type="ECO:0000256" key="10">
    <source>
        <dbReference type="PROSITE-ProRule" id="PRU10072"/>
    </source>
</evidence>
<organism evidence="13 14">
    <name type="scientific">Candidatus Erwinia haradaeae</name>
    <dbReference type="NCBI Taxonomy" id="1922217"/>
    <lineage>
        <taxon>Bacteria</taxon>
        <taxon>Pseudomonadati</taxon>
        <taxon>Pseudomonadota</taxon>
        <taxon>Gammaproteobacteria</taxon>
        <taxon>Enterobacterales</taxon>
        <taxon>Erwiniaceae</taxon>
        <taxon>Erwinia</taxon>
    </lineage>
</organism>
<proteinExistence type="inferred from homology"/>
<evidence type="ECO:0000256" key="3">
    <source>
        <dbReference type="ARBA" id="ARBA00008184"/>
    </source>
</evidence>
<dbReference type="FunFam" id="3.40.470.10:FF:000001">
    <property type="entry name" value="Uracil-DNA glycosylase"/>
    <property type="match status" value="1"/>
</dbReference>
<feature type="active site" description="Proton acceptor" evidence="9 10">
    <location>
        <position position="64"/>
    </location>
</feature>
<dbReference type="HAMAP" id="MF_00148">
    <property type="entry name" value="UDG"/>
    <property type="match status" value="1"/>
</dbReference>
<accession>A0A451DD85</accession>
<dbReference type="PROSITE" id="PS00130">
    <property type="entry name" value="U_DNA_GLYCOSYLASE"/>
    <property type="match status" value="1"/>
</dbReference>
<comment type="similarity">
    <text evidence="3 9 11">Belongs to the uracil-DNA glycosylase (UDG) superfamily. UNG family.</text>
</comment>
<keyword evidence="7 9" id="KW-0378">Hydrolase</keyword>
<gene>
    <name evidence="9 13" type="primary">ung</name>
    <name evidence="13" type="ORF">ERCILAFE3058_487</name>
</gene>
<dbReference type="CDD" id="cd10027">
    <property type="entry name" value="UDG-F1-like"/>
    <property type="match status" value="1"/>
</dbReference>
<dbReference type="GO" id="GO:0097510">
    <property type="term" value="P:base-excision repair, AP site formation via deaminated base removal"/>
    <property type="evidence" value="ECO:0007669"/>
    <property type="project" value="TreeGrafter"/>
</dbReference>
<evidence type="ECO:0000256" key="5">
    <source>
        <dbReference type="ARBA" id="ARBA00018429"/>
    </source>
</evidence>
<keyword evidence="13" id="KW-0326">Glycosidase</keyword>
<feature type="domain" description="Uracil-DNA glycosylase-like" evidence="12">
    <location>
        <begin position="49"/>
        <end position="210"/>
    </location>
</feature>
<dbReference type="InterPro" id="IPR018085">
    <property type="entry name" value="Ura-DNA_Glyclase_AS"/>
</dbReference>
<dbReference type="EC" id="3.2.2.27" evidence="4 9"/>
<dbReference type="SMART" id="SM00987">
    <property type="entry name" value="UreE_C"/>
    <property type="match status" value="1"/>
</dbReference>
<dbReference type="Proteomes" id="UP000294418">
    <property type="component" value="Chromosome"/>
</dbReference>
<dbReference type="NCBIfam" id="NF003592">
    <property type="entry name" value="PRK05254.1-5"/>
    <property type="match status" value="1"/>
</dbReference>
<evidence type="ECO:0000256" key="9">
    <source>
        <dbReference type="HAMAP-Rule" id="MF_00148"/>
    </source>
</evidence>
<dbReference type="EMBL" id="LR217720">
    <property type="protein sequence ID" value="VFP84399.1"/>
    <property type="molecule type" value="Genomic_DNA"/>
</dbReference>
<evidence type="ECO:0000256" key="4">
    <source>
        <dbReference type="ARBA" id="ARBA00012030"/>
    </source>
</evidence>
<dbReference type="SMART" id="SM00986">
    <property type="entry name" value="UDG"/>
    <property type="match status" value="1"/>
</dbReference>
<dbReference type="NCBIfam" id="NF003591">
    <property type="entry name" value="PRK05254.1-4"/>
    <property type="match status" value="1"/>
</dbReference>
<dbReference type="Gene3D" id="3.40.470.10">
    <property type="entry name" value="Uracil-DNA glycosylase-like domain"/>
    <property type="match status" value="1"/>
</dbReference>
<dbReference type="PANTHER" id="PTHR11264:SF0">
    <property type="entry name" value="URACIL-DNA GLYCOSYLASE"/>
    <property type="match status" value="1"/>
</dbReference>
<dbReference type="Pfam" id="PF03167">
    <property type="entry name" value="UDG"/>
    <property type="match status" value="1"/>
</dbReference>
<protein>
    <recommendedName>
        <fullName evidence="5 9">Uracil-DNA glycosylase</fullName>
        <shortName evidence="9">UDG</shortName>
        <ecNumber evidence="4 9">3.2.2.27</ecNumber>
    </recommendedName>
</protein>
<keyword evidence="6 9" id="KW-0227">DNA damage</keyword>
<dbReference type="AlphaFoldDB" id="A0A451DD85"/>
<dbReference type="NCBIfam" id="NF003588">
    <property type="entry name" value="PRK05254.1-1"/>
    <property type="match status" value="1"/>
</dbReference>
<dbReference type="PANTHER" id="PTHR11264">
    <property type="entry name" value="URACIL-DNA GLYCOSYLASE"/>
    <property type="match status" value="1"/>
</dbReference>
<reference evidence="13 14" key="1">
    <citation type="submission" date="2019-02" db="EMBL/GenBank/DDBJ databases">
        <authorList>
            <person name="Manzano-Marin A."/>
            <person name="Manzano-Marin A."/>
        </authorList>
    </citation>
    <scope>NUCLEOTIDE SEQUENCE [LARGE SCALE GENOMIC DNA]</scope>
    <source>
        <strain evidence="13 14">ErCilaricifoliae</strain>
    </source>
</reference>
<evidence type="ECO:0000256" key="7">
    <source>
        <dbReference type="ARBA" id="ARBA00022801"/>
    </source>
</evidence>
<evidence type="ECO:0000256" key="8">
    <source>
        <dbReference type="ARBA" id="ARBA00023204"/>
    </source>
</evidence>